<feature type="domain" description="CAAX prenyl protease 2/Lysostaphin resistance protein A-like" evidence="3">
    <location>
        <begin position="167"/>
        <end position="261"/>
    </location>
</feature>
<evidence type="ECO:0000313" key="10">
    <source>
        <dbReference type="EMBL" id="CAB4984154.1"/>
    </source>
</evidence>
<dbReference type="EMBL" id="CAFAAD010000077">
    <property type="protein sequence ID" value="CAB4794570.1"/>
    <property type="molecule type" value="Genomic_DNA"/>
</dbReference>
<organism evidence="6">
    <name type="scientific">freshwater metagenome</name>
    <dbReference type="NCBI Taxonomy" id="449393"/>
    <lineage>
        <taxon>unclassified sequences</taxon>
        <taxon>metagenomes</taxon>
        <taxon>ecological metagenomes</taxon>
    </lineage>
</organism>
<dbReference type="EMBL" id="CAFBNJ010000025">
    <property type="protein sequence ID" value="CAB4948246.1"/>
    <property type="molecule type" value="Genomic_DNA"/>
</dbReference>
<dbReference type="GO" id="GO:0004175">
    <property type="term" value="F:endopeptidase activity"/>
    <property type="evidence" value="ECO:0007669"/>
    <property type="project" value="UniProtKB-ARBA"/>
</dbReference>
<protein>
    <submittedName>
        <fullName evidence="6">Unannotated protein</fullName>
    </submittedName>
</protein>
<feature type="transmembrane region" description="Helical" evidence="2">
    <location>
        <begin position="197"/>
        <end position="215"/>
    </location>
</feature>
<evidence type="ECO:0000259" key="3">
    <source>
        <dbReference type="Pfam" id="PF02517"/>
    </source>
</evidence>
<dbReference type="AlphaFoldDB" id="A0A6J6FAM6"/>
<dbReference type="PANTHER" id="PTHR36435:SF1">
    <property type="entry name" value="CAAX AMINO TERMINAL PROTEASE FAMILY PROTEIN"/>
    <property type="match status" value="1"/>
</dbReference>
<feature type="compositionally biased region" description="Pro residues" evidence="1">
    <location>
        <begin position="1"/>
        <end position="18"/>
    </location>
</feature>
<evidence type="ECO:0000313" key="9">
    <source>
        <dbReference type="EMBL" id="CAB4948246.1"/>
    </source>
</evidence>
<evidence type="ECO:0000256" key="2">
    <source>
        <dbReference type="SAM" id="Phobius"/>
    </source>
</evidence>
<feature type="transmembrane region" description="Helical" evidence="2">
    <location>
        <begin position="248"/>
        <end position="268"/>
    </location>
</feature>
<sequence>MTIPTQPPTPPQPQPPTTPTFAYPSATPPGVGARPSVRWGLGDVLIGLALWLAGGIVGAIVLVATGSASDSSLTELSLGALTISLICGWPGFLGWPIVASYWKGQRSLRLDFGLELRPIDLGWGALGGLAALVISGAGGVVWSLLSKDATPTNTDFLPTKPSLLTGFVIFVLVAVCTPVVEELFFRGLFLRSVGRRWNLTVGVIITSLVFGMFHAQGNSLAQAAFIVGVTASYGAVFAMLVIRANGRLGPSIVAHMCVNAVGVLGALYL</sequence>
<accession>A0A6J6FAM6</accession>
<proteinExistence type="predicted"/>
<dbReference type="EMBL" id="CAEUNJ010000134">
    <property type="protein sequence ID" value="CAB4372950.1"/>
    <property type="molecule type" value="Genomic_DNA"/>
</dbReference>
<evidence type="ECO:0000256" key="1">
    <source>
        <dbReference type="SAM" id="MobiDB-lite"/>
    </source>
</evidence>
<dbReference type="EMBL" id="CAESAL010000034">
    <property type="protein sequence ID" value="CAB4342065.1"/>
    <property type="molecule type" value="Genomic_DNA"/>
</dbReference>
<evidence type="ECO:0000313" key="7">
    <source>
        <dbReference type="EMBL" id="CAB4628904.1"/>
    </source>
</evidence>
<gene>
    <name evidence="6" type="ORF">UFOPK1762_00997</name>
    <name evidence="7" type="ORF">UFOPK1906_01326</name>
    <name evidence="8" type="ORF">UFOPK2969_01085</name>
    <name evidence="4" type="ORF">UFOPK3331_01081</name>
    <name evidence="9" type="ORF">UFOPK3785_00663</name>
    <name evidence="10" type="ORF">UFOPK3927_00899</name>
    <name evidence="5" type="ORF">UFOPK4201_02002</name>
</gene>
<dbReference type="InterPro" id="IPR052710">
    <property type="entry name" value="CAAX_protease"/>
</dbReference>
<evidence type="ECO:0000313" key="6">
    <source>
        <dbReference type="EMBL" id="CAB4585952.1"/>
    </source>
</evidence>
<feature type="transmembrane region" description="Helical" evidence="2">
    <location>
        <begin position="164"/>
        <end position="185"/>
    </location>
</feature>
<keyword evidence="2" id="KW-0472">Membrane</keyword>
<dbReference type="PANTHER" id="PTHR36435">
    <property type="entry name" value="SLR1288 PROTEIN"/>
    <property type="match status" value="1"/>
</dbReference>
<feature type="transmembrane region" description="Helical" evidence="2">
    <location>
        <begin position="44"/>
        <end position="64"/>
    </location>
</feature>
<feature type="transmembrane region" description="Helical" evidence="2">
    <location>
        <begin position="76"/>
        <end position="102"/>
    </location>
</feature>
<name>A0A6J6FAM6_9ZZZZ</name>
<evidence type="ECO:0000313" key="8">
    <source>
        <dbReference type="EMBL" id="CAB4794570.1"/>
    </source>
</evidence>
<feature type="transmembrane region" description="Helical" evidence="2">
    <location>
        <begin position="123"/>
        <end position="144"/>
    </location>
</feature>
<evidence type="ECO:0000313" key="4">
    <source>
        <dbReference type="EMBL" id="CAB4342065.1"/>
    </source>
</evidence>
<reference evidence="6" key="1">
    <citation type="submission" date="2020-05" db="EMBL/GenBank/DDBJ databases">
        <authorList>
            <person name="Chiriac C."/>
            <person name="Salcher M."/>
            <person name="Ghai R."/>
            <person name="Kavagutti S V."/>
        </authorList>
    </citation>
    <scope>NUCLEOTIDE SEQUENCE</scope>
</reference>
<dbReference type="EMBL" id="CAEZTY010000032">
    <property type="protein sequence ID" value="CAB4585952.1"/>
    <property type="molecule type" value="Genomic_DNA"/>
</dbReference>
<dbReference type="EMBL" id="CAEZVC010000089">
    <property type="protein sequence ID" value="CAB4628904.1"/>
    <property type="molecule type" value="Genomic_DNA"/>
</dbReference>
<feature type="transmembrane region" description="Helical" evidence="2">
    <location>
        <begin position="221"/>
        <end position="241"/>
    </location>
</feature>
<keyword evidence="2" id="KW-0812">Transmembrane</keyword>
<dbReference type="GO" id="GO:0080120">
    <property type="term" value="P:CAAX-box protein maturation"/>
    <property type="evidence" value="ECO:0007669"/>
    <property type="project" value="UniProtKB-ARBA"/>
</dbReference>
<feature type="region of interest" description="Disordered" evidence="1">
    <location>
        <begin position="1"/>
        <end position="20"/>
    </location>
</feature>
<dbReference type="Pfam" id="PF02517">
    <property type="entry name" value="Rce1-like"/>
    <property type="match status" value="1"/>
</dbReference>
<dbReference type="InterPro" id="IPR003675">
    <property type="entry name" value="Rce1/LyrA-like_dom"/>
</dbReference>
<dbReference type="EMBL" id="CAFBOK010000091">
    <property type="protein sequence ID" value="CAB4984154.1"/>
    <property type="molecule type" value="Genomic_DNA"/>
</dbReference>
<evidence type="ECO:0000313" key="5">
    <source>
        <dbReference type="EMBL" id="CAB4372950.1"/>
    </source>
</evidence>
<keyword evidence="2" id="KW-1133">Transmembrane helix</keyword>